<evidence type="ECO:0000256" key="2">
    <source>
        <dbReference type="ARBA" id="ARBA00022603"/>
    </source>
</evidence>
<dbReference type="AlphaFoldDB" id="W0SHM1"/>
<evidence type="ECO:0000313" key="7">
    <source>
        <dbReference type="EMBL" id="BAO29393.1"/>
    </source>
</evidence>
<dbReference type="InterPro" id="IPR001537">
    <property type="entry name" value="SpoU_MeTrfase"/>
</dbReference>
<comment type="subunit">
    <text evidence="5">Homodimer.</text>
</comment>
<keyword evidence="4 5" id="KW-0949">S-adenosyl-L-methionine</keyword>
<keyword evidence="5" id="KW-0963">Cytoplasm</keyword>
<dbReference type="GO" id="GO:0002128">
    <property type="term" value="P:tRNA nucleoside ribose methylation"/>
    <property type="evidence" value="ECO:0007669"/>
    <property type="project" value="TreeGrafter"/>
</dbReference>
<dbReference type="PANTHER" id="PTHR42786">
    <property type="entry name" value="TRNA/RRNA METHYLTRANSFERASE"/>
    <property type="match status" value="1"/>
</dbReference>
<dbReference type="FunFam" id="3.40.1280.10:FF:000006">
    <property type="entry name" value="Uncharacterized tRNA/rRNA methyltransferase HI_0380"/>
    <property type="match status" value="1"/>
</dbReference>
<dbReference type="OrthoDB" id="9806346at2"/>
<name>W0SHM1_9PROT</name>
<evidence type="ECO:0000256" key="1">
    <source>
        <dbReference type="ARBA" id="ARBA00007228"/>
    </source>
</evidence>
<comment type="subcellular location">
    <subcellularLocation>
        <location evidence="5">Cytoplasm</location>
    </subcellularLocation>
</comment>
<dbReference type="Gene3D" id="3.40.1280.10">
    <property type="match status" value="1"/>
</dbReference>
<dbReference type="HOGENOM" id="CLU_056931_0_0_4"/>
<dbReference type="PIRSF" id="PIRSF004808">
    <property type="entry name" value="LasT"/>
    <property type="match status" value="1"/>
</dbReference>
<evidence type="ECO:0000313" key="8">
    <source>
        <dbReference type="Proteomes" id="UP000031637"/>
    </source>
</evidence>
<evidence type="ECO:0000256" key="5">
    <source>
        <dbReference type="RuleBase" id="RU362024"/>
    </source>
</evidence>
<organism evidence="7 8">
    <name type="scientific">Sulfuritalea hydrogenivorans sk43H</name>
    <dbReference type="NCBI Taxonomy" id="1223802"/>
    <lineage>
        <taxon>Bacteria</taxon>
        <taxon>Pseudomonadati</taxon>
        <taxon>Pseudomonadota</taxon>
        <taxon>Betaproteobacteria</taxon>
        <taxon>Nitrosomonadales</taxon>
        <taxon>Sterolibacteriaceae</taxon>
        <taxon>Sulfuritalea</taxon>
    </lineage>
</organism>
<keyword evidence="3 7" id="KW-0808">Transferase</keyword>
<evidence type="ECO:0000256" key="3">
    <source>
        <dbReference type="ARBA" id="ARBA00022679"/>
    </source>
</evidence>
<dbReference type="InterPro" id="IPR029028">
    <property type="entry name" value="Alpha/beta_knot_MTases"/>
</dbReference>
<keyword evidence="2 5" id="KW-0489">Methyltransferase</keyword>
<gene>
    <name evidence="5" type="primary">trmJ</name>
    <name evidence="7" type="ORF">SUTH_01600</name>
</gene>
<dbReference type="EC" id="2.1.1.200" evidence="5"/>
<dbReference type="GO" id="GO:0005829">
    <property type="term" value="C:cytosol"/>
    <property type="evidence" value="ECO:0007669"/>
    <property type="project" value="TreeGrafter"/>
</dbReference>
<dbReference type="InterPro" id="IPR029026">
    <property type="entry name" value="tRNA_m1G_MTases_N"/>
</dbReference>
<dbReference type="KEGG" id="shd:SUTH_01600"/>
<proteinExistence type="inferred from homology"/>
<dbReference type="CDD" id="cd18093">
    <property type="entry name" value="SpoU-like_TrmJ"/>
    <property type="match status" value="1"/>
</dbReference>
<dbReference type="Gene3D" id="1.10.8.590">
    <property type="match status" value="1"/>
</dbReference>
<keyword evidence="5" id="KW-0819">tRNA processing</keyword>
<dbReference type="STRING" id="1223802.SUTH_01600"/>
<dbReference type="PANTHER" id="PTHR42786:SF2">
    <property type="entry name" value="TRNA (CYTIDINE_URIDINE-2'-O-)-METHYLTRANSFERASE TRMJ"/>
    <property type="match status" value="1"/>
</dbReference>
<dbReference type="EMBL" id="AP012547">
    <property type="protein sequence ID" value="BAO29393.1"/>
    <property type="molecule type" value="Genomic_DNA"/>
</dbReference>
<comment type="function">
    <text evidence="5">Catalyzes the formation of 2'O-methylated cytidine (Cm32) or 2'O-methylated uridine (Um32) at position 32 in tRNA.</text>
</comment>
<dbReference type="RefSeq" id="WP_041098373.1">
    <property type="nucleotide sequence ID" value="NZ_AP012547.1"/>
</dbReference>
<comment type="catalytic activity">
    <reaction evidence="5">
        <text>cytidine(32) in tRNA + S-adenosyl-L-methionine = 2'-O-methylcytidine(32) in tRNA + S-adenosyl-L-homocysteine + H(+)</text>
        <dbReference type="Rhea" id="RHEA:42932"/>
        <dbReference type="Rhea" id="RHEA-COMP:10288"/>
        <dbReference type="Rhea" id="RHEA-COMP:10289"/>
        <dbReference type="ChEBI" id="CHEBI:15378"/>
        <dbReference type="ChEBI" id="CHEBI:57856"/>
        <dbReference type="ChEBI" id="CHEBI:59789"/>
        <dbReference type="ChEBI" id="CHEBI:74495"/>
        <dbReference type="ChEBI" id="CHEBI:82748"/>
        <dbReference type="EC" id="2.1.1.200"/>
    </reaction>
</comment>
<evidence type="ECO:0000256" key="4">
    <source>
        <dbReference type="ARBA" id="ARBA00022691"/>
    </source>
</evidence>
<comment type="similarity">
    <text evidence="1">Belongs to the class IV-like SAM-binding methyltransferase superfamily. RNA methyltransferase TrmH family.</text>
</comment>
<protein>
    <recommendedName>
        <fullName evidence="5">tRNA (cytidine/uridine-2'-O-)-methyltransferase TrmJ</fullName>
        <ecNumber evidence="5">2.1.1.200</ecNumber>
    </recommendedName>
    <alternativeName>
        <fullName evidence="5">tRNA (cytidine(32)/uridine(32)-2'-O)-methyltransferase</fullName>
    </alternativeName>
    <alternativeName>
        <fullName evidence="5">tRNA Cm32/Um32 methyltransferase</fullName>
    </alternativeName>
</protein>
<sequence>MNTTPSPTPDDLDRIRVVLSHPSHPGNIGAAARAMKTMGLSRLILVNPKVFPDAQADAMAAGATDVLVAAEVVDSLTEALSGTVLAMAMTARRRELAVPALWARDGAAELVAAAATGDVALVFGNETSGLSNDELAMCRRWAMIPVSAGFSSLNLAAAVQVMCYELRLAALDPGFPPAISGAGELATHDEVEGLIAHIERAALSSEFLDPASPKRLIPRLRRMFARAVPEKKEVDILRGLFAALEKAASGPKCK</sequence>
<accession>W0SHM1</accession>
<dbReference type="GO" id="GO:0160206">
    <property type="term" value="F:tRNA (cytidine(32)/uridine(32)-2'-O)-methyltransferase activity"/>
    <property type="evidence" value="ECO:0007669"/>
    <property type="project" value="UniProtKB-EC"/>
</dbReference>
<evidence type="ECO:0000259" key="6">
    <source>
        <dbReference type="Pfam" id="PF00588"/>
    </source>
</evidence>
<reference evidence="7 8" key="1">
    <citation type="journal article" date="2014" name="Syst. Appl. Microbiol.">
        <title>Complete genomes of freshwater sulfur oxidizers Sulfuricella denitrificans skB26 and Sulfuritalea hydrogenivorans sk43H: genetic insights into the sulfur oxidation pathway of betaproteobacteria.</title>
        <authorList>
            <person name="Watanabe T."/>
            <person name="Kojima H."/>
            <person name="Fukui M."/>
        </authorList>
    </citation>
    <scope>NUCLEOTIDE SEQUENCE [LARGE SCALE GENOMIC DNA]</scope>
    <source>
        <strain evidence="7">DSM22779</strain>
    </source>
</reference>
<dbReference type="InterPro" id="IPR004384">
    <property type="entry name" value="RNA_MeTrfase_TrmJ/LasT"/>
</dbReference>
<comment type="catalytic activity">
    <reaction evidence="5">
        <text>uridine(32) in tRNA + S-adenosyl-L-methionine = 2'-O-methyluridine(32) in tRNA + S-adenosyl-L-homocysteine + H(+)</text>
        <dbReference type="Rhea" id="RHEA:42936"/>
        <dbReference type="Rhea" id="RHEA-COMP:10107"/>
        <dbReference type="Rhea" id="RHEA-COMP:10290"/>
        <dbReference type="ChEBI" id="CHEBI:15378"/>
        <dbReference type="ChEBI" id="CHEBI:57856"/>
        <dbReference type="ChEBI" id="CHEBI:59789"/>
        <dbReference type="ChEBI" id="CHEBI:65315"/>
        <dbReference type="ChEBI" id="CHEBI:74478"/>
        <dbReference type="EC" id="2.1.1.200"/>
    </reaction>
</comment>
<dbReference type="NCBIfam" id="TIGR00050">
    <property type="entry name" value="rRNA_methyl_1"/>
    <property type="match status" value="1"/>
</dbReference>
<dbReference type="SUPFAM" id="SSF75217">
    <property type="entry name" value="alpha/beta knot"/>
    <property type="match status" value="1"/>
</dbReference>
<dbReference type="GO" id="GO:0003723">
    <property type="term" value="F:RNA binding"/>
    <property type="evidence" value="ECO:0007669"/>
    <property type="project" value="InterPro"/>
</dbReference>
<dbReference type="Pfam" id="PF00588">
    <property type="entry name" value="SpoU_methylase"/>
    <property type="match status" value="1"/>
</dbReference>
<dbReference type="GO" id="GO:0106339">
    <property type="term" value="F:tRNA (cytidine(32)-2'-O)-methyltransferase activity"/>
    <property type="evidence" value="ECO:0007669"/>
    <property type="project" value="RHEA"/>
</dbReference>
<dbReference type="Proteomes" id="UP000031637">
    <property type="component" value="Chromosome"/>
</dbReference>
<keyword evidence="8" id="KW-1185">Reference proteome</keyword>
<feature type="domain" description="tRNA/rRNA methyltransferase SpoU type" evidence="6">
    <location>
        <begin position="15"/>
        <end position="164"/>
    </location>
</feature>